<name>A0AAV4USL2_9ARAC</name>
<evidence type="ECO:0000256" key="1">
    <source>
        <dbReference type="ARBA" id="ARBA00004141"/>
    </source>
</evidence>
<comment type="caution">
    <text evidence="14">The sequence shown here is derived from an EMBL/GenBank/DDBJ whole genome shotgun (WGS) entry which is preliminary data.</text>
</comment>
<keyword evidence="3 12" id="KW-0813">Transport</keyword>
<dbReference type="GO" id="GO:0005886">
    <property type="term" value="C:plasma membrane"/>
    <property type="evidence" value="ECO:0007669"/>
    <property type="project" value="TreeGrafter"/>
</dbReference>
<evidence type="ECO:0000256" key="5">
    <source>
        <dbReference type="ARBA" id="ARBA00022692"/>
    </source>
</evidence>
<dbReference type="Proteomes" id="UP001054837">
    <property type="component" value="Unassembled WGS sequence"/>
</dbReference>
<evidence type="ECO:0000256" key="9">
    <source>
        <dbReference type="ARBA" id="ARBA00023136"/>
    </source>
</evidence>
<dbReference type="EMBL" id="BPLQ01011876">
    <property type="protein sequence ID" value="GIY60891.1"/>
    <property type="molecule type" value="Genomic_DNA"/>
</dbReference>
<keyword evidence="15" id="KW-1185">Reference proteome</keyword>
<keyword evidence="7" id="KW-0915">Sodium</keyword>
<reference evidence="14 15" key="1">
    <citation type="submission" date="2021-06" db="EMBL/GenBank/DDBJ databases">
        <title>Caerostris darwini draft genome.</title>
        <authorList>
            <person name="Kono N."/>
            <person name="Arakawa K."/>
        </authorList>
    </citation>
    <scope>NUCLEOTIDE SEQUENCE [LARGE SCALE GENOMIC DNA]</scope>
</reference>
<dbReference type="GO" id="GO:0015280">
    <property type="term" value="F:ligand-gated sodium channel activity"/>
    <property type="evidence" value="ECO:0007669"/>
    <property type="project" value="TreeGrafter"/>
</dbReference>
<evidence type="ECO:0000256" key="2">
    <source>
        <dbReference type="ARBA" id="ARBA00007193"/>
    </source>
</evidence>
<accession>A0AAV4USL2</accession>
<dbReference type="InterPro" id="IPR001873">
    <property type="entry name" value="ENaC"/>
</dbReference>
<organism evidence="14 15">
    <name type="scientific">Caerostris darwini</name>
    <dbReference type="NCBI Taxonomy" id="1538125"/>
    <lineage>
        <taxon>Eukaryota</taxon>
        <taxon>Metazoa</taxon>
        <taxon>Ecdysozoa</taxon>
        <taxon>Arthropoda</taxon>
        <taxon>Chelicerata</taxon>
        <taxon>Arachnida</taxon>
        <taxon>Araneae</taxon>
        <taxon>Araneomorphae</taxon>
        <taxon>Entelegynae</taxon>
        <taxon>Araneoidea</taxon>
        <taxon>Araneidae</taxon>
        <taxon>Caerostris</taxon>
    </lineage>
</organism>
<keyword evidence="6 13" id="KW-1133">Transmembrane helix</keyword>
<protein>
    <submittedName>
        <fullName evidence="14">Uncharacterized protein</fullName>
    </submittedName>
</protein>
<evidence type="ECO:0000256" key="6">
    <source>
        <dbReference type="ARBA" id="ARBA00022989"/>
    </source>
</evidence>
<feature type="transmembrane region" description="Helical" evidence="13">
    <location>
        <begin position="41"/>
        <end position="63"/>
    </location>
</feature>
<evidence type="ECO:0000256" key="4">
    <source>
        <dbReference type="ARBA" id="ARBA00022461"/>
    </source>
</evidence>
<keyword evidence="10 12" id="KW-0739">Sodium transport</keyword>
<evidence type="ECO:0000256" key="13">
    <source>
        <dbReference type="SAM" id="Phobius"/>
    </source>
</evidence>
<evidence type="ECO:0000256" key="10">
    <source>
        <dbReference type="ARBA" id="ARBA00023201"/>
    </source>
</evidence>
<evidence type="ECO:0000256" key="7">
    <source>
        <dbReference type="ARBA" id="ARBA00023053"/>
    </source>
</evidence>
<gene>
    <name evidence="14" type="primary">AVEN_84692_1</name>
    <name evidence="14" type="ORF">CDAR_528241</name>
</gene>
<evidence type="ECO:0000256" key="11">
    <source>
        <dbReference type="ARBA" id="ARBA00023303"/>
    </source>
</evidence>
<dbReference type="AlphaFoldDB" id="A0AAV4USL2"/>
<sequence length="371" mass="42201">MVKRRKEDFINYMVSVLQNSMLTGIPQIASAGNAPKKILRALVFIFCVVGFIYQSMVFMNIYWQYRTVIDIQVENPKSTEMPSITFCTNNGIMTDKVCATYPDACAAVESPPEDICDCLPRFCTDGVFTNESLAGQLKLMELSYSKYEDYKPFLVPLEKLILTCHADFKKAGETQEECGLEYYKNIRSPKDDVVVLYACYTIHTRIGLPDAEPDMVQPQATEYFLFDSVPQILNLHVKDPNFQLSIHHTRNVLNPYLYGSSLSKGNKNLFRLKKTVKHLLPPPYETKCKNYITEWEARGGNGPTTEKECIEECQRNSSLKIHGCITDLLRGPTNAKTCEGHRTNEGWLPLSQECISQECRPACEFNPVEYA</sequence>
<comment type="subcellular location">
    <subcellularLocation>
        <location evidence="1">Membrane</location>
        <topology evidence="1">Multi-pass membrane protein</topology>
    </subcellularLocation>
</comment>
<dbReference type="PANTHER" id="PTHR11690">
    <property type="entry name" value="AMILORIDE-SENSITIVE SODIUM CHANNEL-RELATED"/>
    <property type="match status" value="1"/>
</dbReference>
<evidence type="ECO:0000256" key="12">
    <source>
        <dbReference type="RuleBase" id="RU000679"/>
    </source>
</evidence>
<evidence type="ECO:0000313" key="14">
    <source>
        <dbReference type="EMBL" id="GIY60891.1"/>
    </source>
</evidence>
<evidence type="ECO:0000313" key="15">
    <source>
        <dbReference type="Proteomes" id="UP001054837"/>
    </source>
</evidence>
<evidence type="ECO:0000256" key="3">
    <source>
        <dbReference type="ARBA" id="ARBA00022448"/>
    </source>
</evidence>
<comment type="similarity">
    <text evidence="2 12">Belongs to the amiloride-sensitive sodium channel (TC 1.A.6) family.</text>
</comment>
<proteinExistence type="inferred from homology"/>
<keyword evidence="8 12" id="KW-0406">Ion transport</keyword>
<keyword evidence="5 12" id="KW-0812">Transmembrane</keyword>
<dbReference type="Pfam" id="PF00858">
    <property type="entry name" value="ASC"/>
    <property type="match status" value="1"/>
</dbReference>
<keyword evidence="9 13" id="KW-0472">Membrane</keyword>
<evidence type="ECO:0000256" key="8">
    <source>
        <dbReference type="ARBA" id="ARBA00023065"/>
    </source>
</evidence>
<keyword evidence="4 12" id="KW-0894">Sodium channel</keyword>
<keyword evidence="11 12" id="KW-0407">Ion channel</keyword>